<evidence type="ECO:0000256" key="1">
    <source>
        <dbReference type="SAM" id="Coils"/>
    </source>
</evidence>
<dbReference type="PANTHER" id="PTHR23159">
    <property type="entry name" value="CENTROSOMAL PROTEIN 2"/>
    <property type="match status" value="1"/>
</dbReference>
<keyword evidence="5" id="KW-1185">Reference proteome</keyword>
<feature type="compositionally biased region" description="Basic and acidic residues" evidence="2">
    <location>
        <begin position="704"/>
        <end position="730"/>
    </location>
</feature>
<evidence type="ECO:0008006" key="6">
    <source>
        <dbReference type="Google" id="ProtNLM"/>
    </source>
</evidence>
<gene>
    <name evidence="4" type="ordered locus">Oweho_2341</name>
</gene>
<keyword evidence="1" id="KW-0175">Coiled coil</keyword>
<feature type="region of interest" description="Disordered" evidence="2">
    <location>
        <begin position="657"/>
        <end position="767"/>
    </location>
</feature>
<feature type="region of interest" description="Disordered" evidence="2">
    <location>
        <begin position="622"/>
        <end position="642"/>
    </location>
</feature>
<feature type="transmembrane region" description="Helical" evidence="3">
    <location>
        <begin position="26"/>
        <end position="44"/>
    </location>
</feature>
<dbReference type="HOGENOM" id="CLU_008611_0_0_10"/>
<feature type="compositionally biased region" description="Low complexity" evidence="2">
    <location>
        <begin position="754"/>
        <end position="767"/>
    </location>
</feature>
<dbReference type="RefSeq" id="WP_014202661.1">
    <property type="nucleotide sequence ID" value="NC_016599.1"/>
</dbReference>
<dbReference type="eggNOG" id="COG1196">
    <property type="taxonomic scope" value="Bacteria"/>
</dbReference>
<name>G8R692_OWEHD</name>
<dbReference type="OrthoDB" id="9812498at2"/>
<accession>G8R692</accession>
<evidence type="ECO:0000313" key="4">
    <source>
        <dbReference type="EMBL" id="AEV33312.1"/>
    </source>
</evidence>
<feature type="compositionally biased region" description="Basic and acidic residues" evidence="2">
    <location>
        <begin position="743"/>
        <end position="753"/>
    </location>
</feature>
<dbReference type="Proteomes" id="UP000005631">
    <property type="component" value="Chromosome"/>
</dbReference>
<dbReference type="AlphaFoldDB" id="G8R692"/>
<protein>
    <recommendedName>
        <fullName evidence="6">ATPase involved in DNA repair</fullName>
    </recommendedName>
</protein>
<feature type="compositionally biased region" description="Basic and acidic residues" evidence="2">
    <location>
        <begin position="657"/>
        <end position="697"/>
    </location>
</feature>
<proteinExistence type="predicted"/>
<dbReference type="EMBL" id="CP003156">
    <property type="protein sequence ID" value="AEV33312.1"/>
    <property type="molecule type" value="Genomic_DNA"/>
</dbReference>
<feature type="transmembrane region" description="Helical" evidence="3">
    <location>
        <begin position="56"/>
        <end position="76"/>
    </location>
</feature>
<feature type="region of interest" description="Disordered" evidence="2">
    <location>
        <begin position="961"/>
        <end position="981"/>
    </location>
</feature>
<organism evidence="4 5">
    <name type="scientific">Owenweeksia hongkongensis (strain DSM 17368 / CIP 108786 / JCM 12287 / NRRL B-23963 / UST20020801)</name>
    <dbReference type="NCBI Taxonomy" id="926562"/>
    <lineage>
        <taxon>Bacteria</taxon>
        <taxon>Pseudomonadati</taxon>
        <taxon>Bacteroidota</taxon>
        <taxon>Flavobacteriia</taxon>
        <taxon>Flavobacteriales</taxon>
        <taxon>Owenweeksiaceae</taxon>
        <taxon>Owenweeksia</taxon>
    </lineage>
</organism>
<dbReference type="KEGG" id="oho:Oweho_2341"/>
<evidence type="ECO:0000313" key="5">
    <source>
        <dbReference type="Proteomes" id="UP000005631"/>
    </source>
</evidence>
<dbReference type="STRING" id="926562.Oweho_2341"/>
<keyword evidence="3" id="KW-0472">Membrane</keyword>
<evidence type="ECO:0000256" key="2">
    <source>
        <dbReference type="SAM" id="MobiDB-lite"/>
    </source>
</evidence>
<reference evidence="4 5" key="1">
    <citation type="journal article" date="2012" name="Stand. Genomic Sci.">
        <title>Genome sequence of the orange-pigmented seawater bacterium Owenweeksia hongkongensis type strain (UST20020801(T)).</title>
        <authorList>
            <person name="Riedel T."/>
            <person name="Held B."/>
            <person name="Nolan M."/>
            <person name="Lucas S."/>
            <person name="Lapidus A."/>
            <person name="Tice H."/>
            <person name="Del Rio T.G."/>
            <person name="Cheng J.F."/>
            <person name="Han C."/>
            <person name="Tapia R."/>
            <person name="Goodwin L.A."/>
            <person name="Pitluck S."/>
            <person name="Liolios K."/>
            <person name="Mavromatis K."/>
            <person name="Pagani I."/>
            <person name="Ivanova N."/>
            <person name="Mikhailova N."/>
            <person name="Pati A."/>
            <person name="Chen A."/>
            <person name="Palaniappan K."/>
            <person name="Rohde M."/>
            <person name="Tindall B.J."/>
            <person name="Detter J.C."/>
            <person name="Goker M."/>
            <person name="Woyke T."/>
            <person name="Bristow J."/>
            <person name="Eisen J.A."/>
            <person name="Markowitz V."/>
            <person name="Hugenholtz P."/>
            <person name="Klenk H.P."/>
            <person name="Kyrpides N.C."/>
        </authorList>
    </citation>
    <scope>NUCLEOTIDE SEQUENCE</scope>
    <source>
        <strain evidence="5">DSM 17368 / JCM 12287 / NRRL B-23963</strain>
    </source>
</reference>
<keyword evidence="3" id="KW-0812">Transmembrane</keyword>
<feature type="compositionally biased region" description="Polar residues" evidence="2">
    <location>
        <begin position="731"/>
        <end position="742"/>
    </location>
</feature>
<evidence type="ECO:0000256" key="3">
    <source>
        <dbReference type="SAM" id="Phobius"/>
    </source>
</evidence>
<feature type="coiled-coil region" evidence="1">
    <location>
        <begin position="1000"/>
        <end position="1035"/>
    </location>
</feature>
<feature type="compositionally biased region" description="Basic and acidic residues" evidence="2">
    <location>
        <begin position="961"/>
        <end position="972"/>
    </location>
</feature>
<feature type="transmembrane region" description="Helical" evidence="3">
    <location>
        <begin position="153"/>
        <end position="173"/>
    </location>
</feature>
<dbReference type="PANTHER" id="PTHR23159:SF31">
    <property type="entry name" value="CENTROSOME-ASSOCIATED PROTEIN CEP250 ISOFORM X1"/>
    <property type="match status" value="1"/>
</dbReference>
<sequence length="1082" mass="123990">MAKSEILRKRLEVFISKYYKNQLIKGAIYGVSLSAMYFFFLAVAEYFGRFGSGTRLTLLIGLIAGLLAILGYYILYPLSKLLKVGKRISYQKAAQIIGKHFPEVDDKLLNAIQLETVSGAQSDLIQASIDQKIENLSPVPFTRAVDFSENKKYWPILVIPALIFIGVFLSGEWTNLTESGRRIAEFNREFVPAAPFQFVLLNDENTLEEGQSVTIKLQLEGDKIPAEASLILGDEEIRMNRGEGSEFSLTIPEARANFDLRFKAAGFLSKTYHFEVLPVPQLQNVRIKIIPPSYTGLAPSEEELRMVHDVPEGSQVIWVLGSRQAEKAWFVGDTSSQPFEKLNTDNFKYEKRTTADLEYAIDVENNALKKRGLSGNKIHVVKDAFPDVKADFDQDSLEANVLYYSVAISDDYGFSGLSLVIEEEGKAEVQKVNLKSGLNQRFGNVLDLDSLAGDDGKTVKVYFKVSDNDGVNGAKTTSSQPFVLDLKGKKEREEDIEKGYKQYFQSGKQEQQEREELKKSLEEMRRALMEKKSLSFKEKSKLKDLLEKQQELLKKQEQNEELLEKLKREEEKLDLKKEELKEEEKKIDELSEKDKEIEDLMKEIEDLMEKLDTDKLKEKLDELQKMNKSNERTQERKDELLKDLKFKKDMLESAEKLKNLSEEMKELSEKTGDEKEESAKQDEVKEEFEKVAEKLEEMKEENEDFKKESEEQGLDESKKEASEEMRKSSDKMQNQDSEGANENQKKSGEKMQEMSESLQSSMMNMQSQSNKENIETLRQILENLETVSFGIEELASQSRSIGRDDPGIKDILTEQKRLMDGAKLIEDSLLALASRAPQIQQLVFDELDAMKENMDAGIKYLQEVESARAASHQQYVMTAANNLALMLEQSLQQMQQMQAQMTQGQQQCQKPGSKPDGQTLKEMQGQIGKMMDRLKEGQKKGEGRKMSREMVETISKQEQLREALEEMQDKEGSSGSKGNRQKAIEELKKMQDDLMDGKIADNYKERLKDIETRLLESEKAELKQKQDEKRESTTADKLKQLYTEELEKYLEEKGIEEETLDKLPVEFRNYYKGQTSKYLSVE</sequence>
<keyword evidence="3" id="KW-1133">Transmembrane helix</keyword>